<dbReference type="GO" id="GO:0004523">
    <property type="term" value="F:RNA-DNA hybrid ribonuclease activity"/>
    <property type="evidence" value="ECO:0007669"/>
    <property type="project" value="InterPro"/>
</dbReference>
<organism evidence="2 3">
    <name type="scientific">Phytophthora sojae (strain P6497)</name>
    <name type="common">Soybean stem and root rot agent</name>
    <name type="synonym">Phytophthora megasperma f. sp. glycines</name>
    <dbReference type="NCBI Taxonomy" id="1094619"/>
    <lineage>
        <taxon>Eukaryota</taxon>
        <taxon>Sar</taxon>
        <taxon>Stramenopiles</taxon>
        <taxon>Oomycota</taxon>
        <taxon>Peronosporomycetes</taxon>
        <taxon>Peronosporales</taxon>
        <taxon>Peronosporaceae</taxon>
        <taxon>Phytophthora</taxon>
    </lineage>
</organism>
<dbReference type="Proteomes" id="UP000002640">
    <property type="component" value="Unassembled WGS sequence"/>
</dbReference>
<dbReference type="STRING" id="1094619.G5A6X6"/>
<dbReference type="AlphaFoldDB" id="G5A6X6"/>
<dbReference type="SUPFAM" id="SSF53098">
    <property type="entry name" value="Ribonuclease H-like"/>
    <property type="match status" value="1"/>
</dbReference>
<dbReference type="KEGG" id="psoj:PHYSODRAFT_524739"/>
<feature type="non-terminal residue" evidence="2">
    <location>
        <position position="259"/>
    </location>
</feature>
<dbReference type="Gene3D" id="3.30.420.10">
    <property type="entry name" value="Ribonuclease H-like superfamily/Ribonuclease H"/>
    <property type="match status" value="1"/>
</dbReference>
<name>G5A6X6_PHYSP</name>
<keyword evidence="3" id="KW-1185">Reference proteome</keyword>
<dbReference type="InterPro" id="IPR036397">
    <property type="entry name" value="RNaseH_sf"/>
</dbReference>
<dbReference type="PANTHER" id="PTHR47723">
    <property type="entry name" value="OS05G0353850 PROTEIN"/>
    <property type="match status" value="1"/>
</dbReference>
<dbReference type="GO" id="GO:0003676">
    <property type="term" value="F:nucleic acid binding"/>
    <property type="evidence" value="ECO:0007669"/>
    <property type="project" value="InterPro"/>
</dbReference>
<dbReference type="InterPro" id="IPR002156">
    <property type="entry name" value="RNaseH_domain"/>
</dbReference>
<reference evidence="2 3" key="1">
    <citation type="journal article" date="2006" name="Science">
        <title>Phytophthora genome sequences uncover evolutionary origins and mechanisms of pathogenesis.</title>
        <authorList>
            <person name="Tyler B.M."/>
            <person name="Tripathy S."/>
            <person name="Zhang X."/>
            <person name="Dehal P."/>
            <person name="Jiang R.H."/>
            <person name="Aerts A."/>
            <person name="Arredondo F.D."/>
            <person name="Baxter L."/>
            <person name="Bensasson D."/>
            <person name="Beynon J.L."/>
            <person name="Chapman J."/>
            <person name="Damasceno C.M."/>
            <person name="Dorrance A.E."/>
            <person name="Dou D."/>
            <person name="Dickerman A.W."/>
            <person name="Dubchak I.L."/>
            <person name="Garbelotto M."/>
            <person name="Gijzen M."/>
            <person name="Gordon S.G."/>
            <person name="Govers F."/>
            <person name="Grunwald N.J."/>
            <person name="Huang W."/>
            <person name="Ivors K.L."/>
            <person name="Jones R.W."/>
            <person name="Kamoun S."/>
            <person name="Krampis K."/>
            <person name="Lamour K.H."/>
            <person name="Lee M.K."/>
            <person name="McDonald W.H."/>
            <person name="Medina M."/>
            <person name="Meijer H.J."/>
            <person name="Nordberg E.K."/>
            <person name="Maclean D.J."/>
            <person name="Ospina-Giraldo M.D."/>
            <person name="Morris P.F."/>
            <person name="Phuntumart V."/>
            <person name="Putnam N.H."/>
            <person name="Rash S."/>
            <person name="Rose J.K."/>
            <person name="Sakihama Y."/>
            <person name="Salamov A.A."/>
            <person name="Savidor A."/>
            <person name="Scheuring C.F."/>
            <person name="Smith B.M."/>
            <person name="Sobral B.W."/>
            <person name="Terry A."/>
            <person name="Torto-Alalibo T.A."/>
            <person name="Win J."/>
            <person name="Xu Z."/>
            <person name="Zhang H."/>
            <person name="Grigoriev I.V."/>
            <person name="Rokhsar D.S."/>
            <person name="Boore J.L."/>
        </authorList>
    </citation>
    <scope>NUCLEOTIDE SEQUENCE [LARGE SCALE GENOMIC DNA]</scope>
    <source>
        <strain evidence="2 3">P6497</strain>
    </source>
</reference>
<evidence type="ECO:0000259" key="1">
    <source>
        <dbReference type="Pfam" id="PF13456"/>
    </source>
</evidence>
<dbReference type="Pfam" id="PF13456">
    <property type="entry name" value="RVT_3"/>
    <property type="match status" value="1"/>
</dbReference>
<dbReference type="InterPro" id="IPR053151">
    <property type="entry name" value="RNase_H-like"/>
</dbReference>
<feature type="domain" description="RNase H type-1" evidence="1">
    <location>
        <begin position="51"/>
        <end position="145"/>
    </location>
</feature>
<dbReference type="SMR" id="G5A6X6"/>
<dbReference type="InterPro" id="IPR012337">
    <property type="entry name" value="RNaseH-like_sf"/>
</dbReference>
<dbReference type="GeneID" id="20660803"/>
<evidence type="ECO:0000313" key="2">
    <source>
        <dbReference type="EMBL" id="EGZ09081.1"/>
    </source>
</evidence>
<proteinExistence type="predicted"/>
<sequence length="259" mass="28489">MDPELLYAHVPRDFKGHVLSFDGSAKTAKYGGFGSCSWILWRLLDWNIEIAASTHLPSTTVNIAEYTGMNNGVTSAIERGVTDLIIVGDSRLAIQQSMGVIACKKEALQVELARHKKLVSKLNSVRYLHVVRLYNSAADSLATEALETKAGKVVLSAGRKAELKTLNRISEVLYVDTDSAAAPAEGVEMAALGEAREPNAMDIDPVVVQAERRLRIARAQDEEQRWADLKTYLRGDYAQLTHRRAHNAGKVADEFVLSE</sequence>
<dbReference type="InParanoid" id="G5A6X6"/>
<dbReference type="RefSeq" id="XP_009535714.1">
    <property type="nucleotide sequence ID" value="XM_009537419.1"/>
</dbReference>
<dbReference type="EMBL" id="JH159160">
    <property type="protein sequence ID" value="EGZ09081.1"/>
    <property type="molecule type" value="Genomic_DNA"/>
</dbReference>
<evidence type="ECO:0000313" key="3">
    <source>
        <dbReference type="Proteomes" id="UP000002640"/>
    </source>
</evidence>
<accession>G5A6X6</accession>
<gene>
    <name evidence="2" type="ORF">PHYSODRAFT_524739</name>
</gene>
<protein>
    <recommendedName>
        <fullName evidence="1">RNase H type-1 domain-containing protein</fullName>
    </recommendedName>
</protein>
<dbReference type="PANTHER" id="PTHR47723:SF23">
    <property type="entry name" value="REVERSE TRANSCRIPTASE-LIKE PROTEIN"/>
    <property type="match status" value="1"/>
</dbReference>